<protein>
    <recommendedName>
        <fullName evidence="4">Cation/H+ exchanger domain-containing protein</fullName>
    </recommendedName>
</protein>
<evidence type="ECO:0000256" key="1">
    <source>
        <dbReference type="SAM" id="SignalP"/>
    </source>
</evidence>
<dbReference type="AlphaFoldDB" id="A0A397JKP7"/>
<comment type="caution">
    <text evidence="2">The sequence shown here is derived from an EMBL/GenBank/DDBJ whole genome shotgun (WGS) entry which is preliminary data.</text>
</comment>
<feature type="chain" id="PRO_5017306525" description="Cation/H+ exchanger domain-containing protein" evidence="1">
    <location>
        <begin position="21"/>
        <end position="137"/>
    </location>
</feature>
<keyword evidence="1" id="KW-0732">Signal</keyword>
<evidence type="ECO:0000313" key="2">
    <source>
        <dbReference type="EMBL" id="RHZ86546.1"/>
    </source>
</evidence>
<sequence length="137" mass="15417">MLFFGLRGAVAFALAAGLQGDNASAMRTPILVVVVLNVIVFGVECSIESNGTGSSNNTEHHNLLSRAIPPVISFQTPWFISFDDRFFKPLFTRQKHIDERWRNGNVDRRQQRRVGDEDYIVELNSSSHNNNISLNVE</sequence>
<accession>A0A397JKP7</accession>
<dbReference type="STRING" id="1348612.A0A397JKP7"/>
<reference evidence="2 3" key="1">
    <citation type="submission" date="2018-08" db="EMBL/GenBank/DDBJ databases">
        <title>Genome and evolution of the arbuscular mycorrhizal fungus Diversispora epigaea (formerly Glomus versiforme) and its bacterial endosymbionts.</title>
        <authorList>
            <person name="Sun X."/>
            <person name="Fei Z."/>
            <person name="Harrison M."/>
        </authorList>
    </citation>
    <scope>NUCLEOTIDE SEQUENCE [LARGE SCALE GENOMIC DNA]</scope>
    <source>
        <strain evidence="2 3">IT104</strain>
    </source>
</reference>
<dbReference type="Proteomes" id="UP000266861">
    <property type="component" value="Unassembled WGS sequence"/>
</dbReference>
<evidence type="ECO:0000313" key="3">
    <source>
        <dbReference type="Proteomes" id="UP000266861"/>
    </source>
</evidence>
<name>A0A397JKP7_9GLOM</name>
<keyword evidence="3" id="KW-1185">Reference proteome</keyword>
<dbReference type="EMBL" id="PQFF01000047">
    <property type="protein sequence ID" value="RHZ86546.1"/>
    <property type="molecule type" value="Genomic_DNA"/>
</dbReference>
<dbReference type="OrthoDB" id="196264at2759"/>
<proteinExistence type="predicted"/>
<organism evidence="2 3">
    <name type="scientific">Diversispora epigaea</name>
    <dbReference type="NCBI Taxonomy" id="1348612"/>
    <lineage>
        <taxon>Eukaryota</taxon>
        <taxon>Fungi</taxon>
        <taxon>Fungi incertae sedis</taxon>
        <taxon>Mucoromycota</taxon>
        <taxon>Glomeromycotina</taxon>
        <taxon>Glomeromycetes</taxon>
        <taxon>Diversisporales</taxon>
        <taxon>Diversisporaceae</taxon>
        <taxon>Diversispora</taxon>
    </lineage>
</organism>
<evidence type="ECO:0008006" key="4">
    <source>
        <dbReference type="Google" id="ProtNLM"/>
    </source>
</evidence>
<feature type="signal peptide" evidence="1">
    <location>
        <begin position="1"/>
        <end position="20"/>
    </location>
</feature>
<gene>
    <name evidence="2" type="ORF">Glove_50g116</name>
</gene>